<dbReference type="EMBL" id="JAOTIF010000017">
    <property type="protein sequence ID" value="MCU7551033.1"/>
    <property type="molecule type" value="Genomic_DNA"/>
</dbReference>
<dbReference type="SUPFAM" id="SSF52172">
    <property type="entry name" value="CheY-like"/>
    <property type="match status" value="1"/>
</dbReference>
<dbReference type="SMART" id="SM00448">
    <property type="entry name" value="REC"/>
    <property type="match status" value="1"/>
</dbReference>
<keyword evidence="1 3" id="KW-0597">Phosphoprotein</keyword>
<dbReference type="InterPro" id="IPR058245">
    <property type="entry name" value="NreC/VraR/RcsB-like_REC"/>
</dbReference>
<evidence type="ECO:0000256" key="1">
    <source>
        <dbReference type="ARBA" id="ARBA00022553"/>
    </source>
</evidence>
<dbReference type="AlphaFoldDB" id="A0A9X3BJD1"/>
<dbReference type="PROSITE" id="PS50043">
    <property type="entry name" value="HTH_LUXR_2"/>
    <property type="match status" value="1"/>
</dbReference>
<dbReference type="PRINTS" id="PR00038">
    <property type="entry name" value="HTHLUXR"/>
</dbReference>
<dbReference type="InterPro" id="IPR051015">
    <property type="entry name" value="EvgA-like"/>
</dbReference>
<dbReference type="CDD" id="cd17535">
    <property type="entry name" value="REC_NarL-like"/>
    <property type="match status" value="1"/>
</dbReference>
<evidence type="ECO:0000256" key="2">
    <source>
        <dbReference type="ARBA" id="ARBA00023125"/>
    </source>
</evidence>
<dbReference type="SUPFAM" id="SSF46894">
    <property type="entry name" value="C-terminal effector domain of the bipartite response regulators"/>
    <property type="match status" value="1"/>
</dbReference>
<organism evidence="6 7">
    <name type="scientific">Paraflavisolibacter caeni</name>
    <dbReference type="NCBI Taxonomy" id="2982496"/>
    <lineage>
        <taxon>Bacteria</taxon>
        <taxon>Pseudomonadati</taxon>
        <taxon>Bacteroidota</taxon>
        <taxon>Chitinophagia</taxon>
        <taxon>Chitinophagales</taxon>
        <taxon>Chitinophagaceae</taxon>
        <taxon>Paraflavisolibacter</taxon>
    </lineage>
</organism>
<reference evidence="6" key="2">
    <citation type="submission" date="2023-04" db="EMBL/GenBank/DDBJ databases">
        <title>Paracnuella aquatica gen. nov., sp. nov., a member of the family Chitinophagaceae isolated from a hot spring.</title>
        <authorList>
            <person name="Wang C."/>
        </authorList>
    </citation>
    <scope>NUCLEOTIDE SEQUENCE</scope>
    <source>
        <strain evidence="6">LB-8</strain>
    </source>
</reference>
<protein>
    <submittedName>
        <fullName evidence="6">Response regulator transcription factor</fullName>
    </submittedName>
</protein>
<accession>A0A9X3BJD1</accession>
<dbReference type="Gene3D" id="3.40.50.2300">
    <property type="match status" value="1"/>
</dbReference>
<dbReference type="Proteomes" id="UP001155483">
    <property type="component" value="Unassembled WGS sequence"/>
</dbReference>
<dbReference type="PANTHER" id="PTHR45566:SF2">
    <property type="entry name" value="NARL SUBFAMILY"/>
    <property type="match status" value="1"/>
</dbReference>
<gene>
    <name evidence="6" type="ORF">OCK74_18080</name>
</gene>
<evidence type="ECO:0000259" key="4">
    <source>
        <dbReference type="PROSITE" id="PS50043"/>
    </source>
</evidence>
<dbReference type="InterPro" id="IPR000792">
    <property type="entry name" value="Tscrpt_reg_LuxR_C"/>
</dbReference>
<dbReference type="PANTHER" id="PTHR45566">
    <property type="entry name" value="HTH-TYPE TRANSCRIPTIONAL REGULATOR YHJB-RELATED"/>
    <property type="match status" value="1"/>
</dbReference>
<dbReference type="GO" id="GO:0003677">
    <property type="term" value="F:DNA binding"/>
    <property type="evidence" value="ECO:0007669"/>
    <property type="project" value="UniProtKB-KW"/>
</dbReference>
<feature type="modified residue" description="4-aspartylphosphate" evidence="3">
    <location>
        <position position="54"/>
    </location>
</feature>
<evidence type="ECO:0000259" key="5">
    <source>
        <dbReference type="PROSITE" id="PS50110"/>
    </source>
</evidence>
<dbReference type="GO" id="GO:0006355">
    <property type="term" value="P:regulation of DNA-templated transcription"/>
    <property type="evidence" value="ECO:0007669"/>
    <property type="project" value="InterPro"/>
</dbReference>
<evidence type="ECO:0000256" key="3">
    <source>
        <dbReference type="PROSITE-ProRule" id="PRU00169"/>
    </source>
</evidence>
<proteinExistence type="predicted"/>
<dbReference type="InterPro" id="IPR001789">
    <property type="entry name" value="Sig_transdc_resp-reg_receiver"/>
</dbReference>
<dbReference type="RefSeq" id="WP_279298472.1">
    <property type="nucleotide sequence ID" value="NZ_JAOTIF010000017.1"/>
</dbReference>
<dbReference type="Pfam" id="PF00196">
    <property type="entry name" value="GerE"/>
    <property type="match status" value="1"/>
</dbReference>
<dbReference type="Pfam" id="PF00072">
    <property type="entry name" value="Response_reg"/>
    <property type="match status" value="1"/>
</dbReference>
<dbReference type="InterPro" id="IPR011006">
    <property type="entry name" value="CheY-like_superfamily"/>
</dbReference>
<feature type="domain" description="HTH luxR-type" evidence="4">
    <location>
        <begin position="142"/>
        <end position="207"/>
    </location>
</feature>
<dbReference type="GO" id="GO:0000160">
    <property type="term" value="P:phosphorelay signal transduction system"/>
    <property type="evidence" value="ECO:0007669"/>
    <property type="project" value="InterPro"/>
</dbReference>
<name>A0A9X3BJD1_9BACT</name>
<evidence type="ECO:0000313" key="6">
    <source>
        <dbReference type="EMBL" id="MCU7551033.1"/>
    </source>
</evidence>
<sequence>MKKFLIIDDHEIVRRGLKLLISDFYPDAQISEANDGNSAVQQLKENSFDLIILDVQMPNTNSFGLLEYMITRNPETKVLVFSMGSENLFGKRFIKSGAKGYLSKEAPIDEVKKAIETVLNGRKYISEQLIDTFLDEATGESQSNPFSKLSDREFVITSFLLSGLSLSEIANRLHLQPSTVGTYKSRIFEKLNISNLIQLKEIASLYNFSQQAL</sequence>
<dbReference type="InterPro" id="IPR016032">
    <property type="entry name" value="Sig_transdc_resp-reg_C-effctor"/>
</dbReference>
<comment type="caution">
    <text evidence="6">The sequence shown here is derived from an EMBL/GenBank/DDBJ whole genome shotgun (WGS) entry which is preliminary data.</text>
</comment>
<reference evidence="6" key="1">
    <citation type="submission" date="2022-09" db="EMBL/GenBank/DDBJ databases">
        <authorList>
            <person name="Yuan C."/>
            <person name="Ke Z."/>
        </authorList>
    </citation>
    <scope>NUCLEOTIDE SEQUENCE</scope>
    <source>
        <strain evidence="6">LB-8</strain>
    </source>
</reference>
<feature type="domain" description="Response regulatory" evidence="5">
    <location>
        <begin position="3"/>
        <end position="119"/>
    </location>
</feature>
<keyword evidence="7" id="KW-1185">Reference proteome</keyword>
<keyword evidence="2" id="KW-0238">DNA-binding</keyword>
<dbReference type="PROSITE" id="PS50110">
    <property type="entry name" value="RESPONSE_REGULATORY"/>
    <property type="match status" value="1"/>
</dbReference>
<dbReference type="SMART" id="SM00421">
    <property type="entry name" value="HTH_LUXR"/>
    <property type="match status" value="1"/>
</dbReference>
<evidence type="ECO:0000313" key="7">
    <source>
        <dbReference type="Proteomes" id="UP001155483"/>
    </source>
</evidence>